<evidence type="ECO:0000313" key="1">
    <source>
        <dbReference type="EMBL" id="WTP90032.1"/>
    </source>
</evidence>
<proteinExistence type="predicted"/>
<protein>
    <recommendedName>
        <fullName evidence="2">DUF2867 domain-containing protein</fullName>
    </recommendedName>
</protein>
<name>A0AAU1I8H8_9ACTN</name>
<reference evidence="1" key="1">
    <citation type="submission" date="2022-10" db="EMBL/GenBank/DDBJ databases">
        <title>The complete genomes of actinobacterial strains from the NBC collection.</title>
        <authorList>
            <person name="Joergensen T.S."/>
            <person name="Alvarez Arevalo M."/>
            <person name="Sterndorff E.B."/>
            <person name="Faurdal D."/>
            <person name="Vuksanovic O."/>
            <person name="Mourched A.-S."/>
            <person name="Charusanti P."/>
            <person name="Shaw S."/>
            <person name="Blin K."/>
            <person name="Weber T."/>
        </authorList>
    </citation>
    <scope>NUCLEOTIDE SEQUENCE</scope>
    <source>
        <strain evidence="1">NBC 00180</strain>
    </source>
</reference>
<accession>A0AAU1I8H8</accession>
<gene>
    <name evidence="1" type="ORF">OG477_33840</name>
</gene>
<evidence type="ECO:0008006" key="2">
    <source>
        <dbReference type="Google" id="ProtNLM"/>
    </source>
</evidence>
<dbReference type="EMBL" id="CP108140">
    <property type="protein sequence ID" value="WTP90032.1"/>
    <property type="molecule type" value="Genomic_DNA"/>
</dbReference>
<sequence>MDATKIPALPFVDEHTTTVEANADAVWRDLTARMDGARGFRVAVSTPGRELALVGHHPFSRYALIFHLDETEQGHTHLRAETRAGFPGPAGAVYRRLVIGTGAHALVVRHMLTKVRENAA</sequence>
<dbReference type="AlphaFoldDB" id="A0AAU1I8H8"/>
<organism evidence="1">
    <name type="scientific">Streptomyces sp. NBC_00180</name>
    <dbReference type="NCBI Taxonomy" id="2903632"/>
    <lineage>
        <taxon>Bacteria</taxon>
        <taxon>Bacillati</taxon>
        <taxon>Actinomycetota</taxon>
        <taxon>Actinomycetes</taxon>
        <taxon>Kitasatosporales</taxon>
        <taxon>Streptomycetaceae</taxon>
        <taxon>Streptomyces</taxon>
    </lineage>
</organism>